<sequence>MSLKFGGDDYVRVPLPHNLDTNDESETDLDGVIESKKTVETAGASNTPPNLWNFEFYQQHFNVDTSQVLRRLAYSVIPNPRVNFVQNILKPQADLYGPFWIATTLILVSAISGNVSSYLQSRGQVSSWRYDFRKVTLASTVIYAYWWLVPLGIVMFLYMRSRKAVSGSRDSDHDPLMDYSDAGTRSRRSGVMQPHLFIDFLSVYGYSLAVFVPVSVLWAIPSTFFQWFLAIFAMAISGAFLTFALFPTFRREHQKLAGPLVVGLIAIHCVFSIGLMLTFFHGTSTLPPTKPEPVLLQELLKPAEVKEVKRAIAEPLVKLPIDVALNSTFQTNPSGINT</sequence>
<evidence type="ECO:0000313" key="8">
    <source>
        <dbReference type="EMBL" id="KAF7232117.1"/>
    </source>
</evidence>
<organism evidence="8 9">
    <name type="scientific">Paragonimus skrjabini miyazakii</name>
    <dbReference type="NCBI Taxonomy" id="59628"/>
    <lineage>
        <taxon>Eukaryota</taxon>
        <taxon>Metazoa</taxon>
        <taxon>Spiralia</taxon>
        <taxon>Lophotrochozoa</taxon>
        <taxon>Platyhelminthes</taxon>
        <taxon>Trematoda</taxon>
        <taxon>Digenea</taxon>
        <taxon>Plagiorchiida</taxon>
        <taxon>Troglotremata</taxon>
        <taxon>Troglotrematidae</taxon>
        <taxon>Paragonimus</taxon>
    </lineage>
</organism>
<feature type="transmembrane region" description="Helical" evidence="6">
    <location>
        <begin position="258"/>
        <end position="280"/>
    </location>
</feature>
<evidence type="ECO:0000313" key="9">
    <source>
        <dbReference type="Proteomes" id="UP000822476"/>
    </source>
</evidence>
<name>A0A8S9YCQ0_9TREM</name>
<feature type="transmembrane region" description="Helical" evidence="6">
    <location>
        <begin position="224"/>
        <end position="246"/>
    </location>
</feature>
<dbReference type="GO" id="GO:0016192">
    <property type="term" value="P:vesicle-mediated transport"/>
    <property type="evidence" value="ECO:0007669"/>
    <property type="project" value="InterPro"/>
</dbReference>
<dbReference type="PANTHER" id="PTHR12822">
    <property type="entry name" value="PROTEIN YIPF"/>
    <property type="match status" value="1"/>
</dbReference>
<feature type="domain" description="Yip1" evidence="7">
    <location>
        <begin position="75"/>
        <end position="275"/>
    </location>
</feature>
<feature type="transmembrane region" description="Helical" evidence="6">
    <location>
        <begin position="196"/>
        <end position="218"/>
    </location>
</feature>
<keyword evidence="3 6" id="KW-0812">Transmembrane</keyword>
<evidence type="ECO:0000256" key="5">
    <source>
        <dbReference type="ARBA" id="ARBA00023136"/>
    </source>
</evidence>
<dbReference type="Pfam" id="PF04893">
    <property type="entry name" value="Yip1"/>
    <property type="match status" value="1"/>
</dbReference>
<dbReference type="Proteomes" id="UP000822476">
    <property type="component" value="Unassembled WGS sequence"/>
</dbReference>
<feature type="transmembrane region" description="Helical" evidence="6">
    <location>
        <begin position="135"/>
        <end position="159"/>
    </location>
</feature>
<evidence type="ECO:0000256" key="2">
    <source>
        <dbReference type="ARBA" id="ARBA00010596"/>
    </source>
</evidence>
<proteinExistence type="inferred from homology"/>
<dbReference type="AlphaFoldDB" id="A0A8S9YCQ0"/>
<gene>
    <name evidence="8" type="ORF">EG68_10928</name>
</gene>
<evidence type="ECO:0000256" key="3">
    <source>
        <dbReference type="ARBA" id="ARBA00022692"/>
    </source>
</evidence>
<reference evidence="8" key="1">
    <citation type="submission" date="2019-07" db="EMBL/GenBank/DDBJ databases">
        <title>Annotation for the trematode Paragonimus miyazaki's.</title>
        <authorList>
            <person name="Choi Y.-J."/>
        </authorList>
    </citation>
    <scope>NUCLEOTIDE SEQUENCE</scope>
    <source>
        <strain evidence="8">Japan</strain>
    </source>
</reference>
<keyword evidence="9" id="KW-1185">Reference proteome</keyword>
<dbReference type="InterPro" id="IPR039765">
    <property type="entry name" value="Yip5/YIPF1/YIPF2"/>
</dbReference>
<dbReference type="OrthoDB" id="10256463at2759"/>
<comment type="caution">
    <text evidence="8">The sequence shown here is derived from an EMBL/GenBank/DDBJ whole genome shotgun (WGS) entry which is preliminary data.</text>
</comment>
<feature type="transmembrane region" description="Helical" evidence="6">
    <location>
        <begin position="95"/>
        <end position="115"/>
    </location>
</feature>
<accession>A0A8S9YCQ0</accession>
<keyword evidence="4 6" id="KW-1133">Transmembrane helix</keyword>
<dbReference type="InterPro" id="IPR006977">
    <property type="entry name" value="Yip1_dom"/>
</dbReference>
<keyword evidence="5 6" id="KW-0472">Membrane</keyword>
<dbReference type="GO" id="GO:0000139">
    <property type="term" value="C:Golgi membrane"/>
    <property type="evidence" value="ECO:0007669"/>
    <property type="project" value="UniProtKB-SubCell"/>
</dbReference>
<dbReference type="EMBL" id="JTDE01022060">
    <property type="protein sequence ID" value="KAF7232117.1"/>
    <property type="molecule type" value="Genomic_DNA"/>
</dbReference>
<evidence type="ECO:0000256" key="4">
    <source>
        <dbReference type="ARBA" id="ARBA00022989"/>
    </source>
</evidence>
<comment type="subcellular location">
    <subcellularLocation>
        <location evidence="6">Golgi apparatus membrane</location>
        <topology evidence="6">Multi-pass membrane protein</topology>
    </subcellularLocation>
    <subcellularLocation>
        <location evidence="1">Membrane</location>
        <topology evidence="1">Multi-pass membrane protein</topology>
    </subcellularLocation>
</comment>
<evidence type="ECO:0000256" key="6">
    <source>
        <dbReference type="RuleBase" id="RU361264"/>
    </source>
</evidence>
<protein>
    <recommendedName>
        <fullName evidence="6">Protein YIPF</fullName>
    </recommendedName>
</protein>
<evidence type="ECO:0000256" key="1">
    <source>
        <dbReference type="ARBA" id="ARBA00004141"/>
    </source>
</evidence>
<evidence type="ECO:0000259" key="7">
    <source>
        <dbReference type="Pfam" id="PF04893"/>
    </source>
</evidence>
<comment type="similarity">
    <text evidence="2 6">Belongs to the YIP1 family.</text>
</comment>
<dbReference type="GO" id="GO:0031267">
    <property type="term" value="F:small GTPase binding"/>
    <property type="evidence" value="ECO:0007669"/>
    <property type="project" value="InterPro"/>
</dbReference>
<dbReference type="PANTHER" id="PTHR12822:SF2">
    <property type="entry name" value="PROTEIN YIPF"/>
    <property type="match status" value="1"/>
</dbReference>